<name>A0A4U8UUG6_STECR</name>
<dbReference type="AlphaFoldDB" id="A0A4U8UUG6"/>
<comment type="caution">
    <text evidence="2">The sequence shown here is derived from an EMBL/GenBank/DDBJ whole genome shotgun (WGS) entry which is preliminary data.</text>
</comment>
<organism evidence="2 3">
    <name type="scientific">Steinernema carpocapsae</name>
    <name type="common">Entomopathogenic nematode</name>
    <dbReference type="NCBI Taxonomy" id="34508"/>
    <lineage>
        <taxon>Eukaryota</taxon>
        <taxon>Metazoa</taxon>
        <taxon>Ecdysozoa</taxon>
        <taxon>Nematoda</taxon>
        <taxon>Chromadorea</taxon>
        <taxon>Rhabditida</taxon>
        <taxon>Tylenchina</taxon>
        <taxon>Panagrolaimomorpha</taxon>
        <taxon>Strongyloidoidea</taxon>
        <taxon>Steinernematidae</taxon>
        <taxon>Steinernema</taxon>
    </lineage>
</organism>
<dbReference type="EMBL" id="AZBU02000001">
    <property type="protein sequence ID" value="TMS36335.1"/>
    <property type="molecule type" value="Genomic_DNA"/>
</dbReference>
<protein>
    <submittedName>
        <fullName evidence="2">Uncharacterized protein</fullName>
    </submittedName>
</protein>
<evidence type="ECO:0000313" key="2">
    <source>
        <dbReference type="EMBL" id="TMS36335.1"/>
    </source>
</evidence>
<dbReference type="EMBL" id="CM016762">
    <property type="protein sequence ID" value="TMS36335.1"/>
    <property type="molecule type" value="Genomic_DNA"/>
</dbReference>
<keyword evidence="3" id="KW-1185">Reference proteome</keyword>
<gene>
    <name evidence="2" type="ORF">L596_003525</name>
</gene>
<reference evidence="2 3" key="2">
    <citation type="journal article" date="2019" name="G3 (Bethesda)">
        <title>Hybrid Assembly of the Genome of the Entomopathogenic Nematode Steinernema carpocapsae Identifies the X-Chromosome.</title>
        <authorList>
            <person name="Serra L."/>
            <person name="Macchietto M."/>
            <person name="Macias-Munoz A."/>
            <person name="McGill C.J."/>
            <person name="Rodriguez I.M."/>
            <person name="Rodriguez B."/>
            <person name="Murad R."/>
            <person name="Mortazavi A."/>
        </authorList>
    </citation>
    <scope>NUCLEOTIDE SEQUENCE [LARGE SCALE GENOMIC DNA]</scope>
    <source>
        <strain evidence="2 3">ALL</strain>
    </source>
</reference>
<evidence type="ECO:0000256" key="1">
    <source>
        <dbReference type="SAM" id="MobiDB-lite"/>
    </source>
</evidence>
<accession>A0A4U8UUG6</accession>
<dbReference type="OrthoDB" id="5841928at2759"/>
<sequence length="72" mass="8160">MFYRNREFPVQKMIYSQAFRNEKFSPAVALFSAAGLIRTTAGIQQAEARKSSSNAARKKSTRPGMPSHLFYD</sequence>
<proteinExistence type="predicted"/>
<feature type="region of interest" description="Disordered" evidence="1">
    <location>
        <begin position="44"/>
        <end position="72"/>
    </location>
</feature>
<evidence type="ECO:0000313" key="3">
    <source>
        <dbReference type="Proteomes" id="UP000298663"/>
    </source>
</evidence>
<reference evidence="2 3" key="1">
    <citation type="journal article" date="2015" name="Genome Biol.">
        <title>Comparative genomics of Steinernema reveals deeply conserved gene regulatory networks.</title>
        <authorList>
            <person name="Dillman A.R."/>
            <person name="Macchietto M."/>
            <person name="Porter C.F."/>
            <person name="Rogers A."/>
            <person name="Williams B."/>
            <person name="Antoshechkin I."/>
            <person name="Lee M.M."/>
            <person name="Goodwin Z."/>
            <person name="Lu X."/>
            <person name="Lewis E.E."/>
            <person name="Goodrich-Blair H."/>
            <person name="Stock S.P."/>
            <person name="Adams B.J."/>
            <person name="Sternberg P.W."/>
            <person name="Mortazavi A."/>
        </authorList>
    </citation>
    <scope>NUCLEOTIDE SEQUENCE [LARGE SCALE GENOMIC DNA]</scope>
    <source>
        <strain evidence="2 3">ALL</strain>
    </source>
</reference>
<dbReference type="Proteomes" id="UP000298663">
    <property type="component" value="Chromosome X"/>
</dbReference>